<reference evidence="2 3" key="1">
    <citation type="submission" date="2017-11" db="EMBL/GenBank/DDBJ databases">
        <title>De novo assembly and phasing of dikaryotic genomes from two isolates of Puccinia coronata f. sp. avenae, the causal agent of oat crown rust.</title>
        <authorList>
            <person name="Miller M.E."/>
            <person name="Zhang Y."/>
            <person name="Omidvar V."/>
            <person name="Sperschneider J."/>
            <person name="Schwessinger B."/>
            <person name="Raley C."/>
            <person name="Palmer J.M."/>
            <person name="Garnica D."/>
            <person name="Upadhyaya N."/>
            <person name="Rathjen J."/>
            <person name="Taylor J.M."/>
            <person name="Park R.F."/>
            <person name="Dodds P.N."/>
            <person name="Hirsch C.D."/>
            <person name="Kianian S.F."/>
            <person name="Figueroa M."/>
        </authorList>
    </citation>
    <scope>NUCLEOTIDE SEQUENCE [LARGE SCALE GENOMIC DNA]</scope>
    <source>
        <strain evidence="2">12NC29</strain>
    </source>
</reference>
<gene>
    <name evidence="2" type="ORF">PCANC_05353</name>
</gene>
<dbReference type="Proteomes" id="UP000235388">
    <property type="component" value="Unassembled WGS sequence"/>
</dbReference>
<keyword evidence="1" id="KW-0732">Signal</keyword>
<accession>A0A2N5VXB4</accession>
<name>A0A2N5VXB4_9BASI</name>
<proteinExistence type="predicted"/>
<evidence type="ECO:0000313" key="2">
    <source>
        <dbReference type="EMBL" id="PLW54621.1"/>
    </source>
</evidence>
<feature type="signal peptide" evidence="1">
    <location>
        <begin position="1"/>
        <end position="23"/>
    </location>
</feature>
<evidence type="ECO:0000256" key="1">
    <source>
        <dbReference type="SAM" id="SignalP"/>
    </source>
</evidence>
<organism evidence="2 3">
    <name type="scientific">Puccinia coronata f. sp. avenae</name>
    <dbReference type="NCBI Taxonomy" id="200324"/>
    <lineage>
        <taxon>Eukaryota</taxon>
        <taxon>Fungi</taxon>
        <taxon>Dikarya</taxon>
        <taxon>Basidiomycota</taxon>
        <taxon>Pucciniomycotina</taxon>
        <taxon>Pucciniomycetes</taxon>
        <taxon>Pucciniales</taxon>
        <taxon>Pucciniaceae</taxon>
        <taxon>Puccinia</taxon>
    </lineage>
</organism>
<feature type="chain" id="PRO_5014937506" evidence="1">
    <location>
        <begin position="24"/>
        <end position="121"/>
    </location>
</feature>
<keyword evidence="3" id="KW-1185">Reference proteome</keyword>
<comment type="caution">
    <text evidence="2">The sequence shown here is derived from an EMBL/GenBank/DDBJ whole genome shotgun (WGS) entry which is preliminary data.</text>
</comment>
<evidence type="ECO:0000313" key="3">
    <source>
        <dbReference type="Proteomes" id="UP000235388"/>
    </source>
</evidence>
<sequence length="121" mass="13511">MQFTSLVFLLYATMFGAIVCATADDNPVVFRCDADKKKPKGFCSQYHQENDKNKKGAYKMFKAFDVTPVKGKKGLSCKGLGAQNNWCCPTTFKFDAEKIWDRSEIDPVCTQTAGIPPPKNK</sequence>
<protein>
    <submittedName>
        <fullName evidence="2">Uncharacterized protein</fullName>
    </submittedName>
</protein>
<dbReference type="AlphaFoldDB" id="A0A2N5VXB4"/>
<dbReference type="EMBL" id="PGCJ01000043">
    <property type="protein sequence ID" value="PLW54621.1"/>
    <property type="molecule type" value="Genomic_DNA"/>
</dbReference>